<gene>
    <name evidence="4" type="ORF">P5G49_02575</name>
</gene>
<evidence type="ECO:0000256" key="2">
    <source>
        <dbReference type="ARBA" id="ARBA00023315"/>
    </source>
</evidence>
<reference evidence="4" key="1">
    <citation type="submission" date="2023-03" db="EMBL/GenBank/DDBJ databases">
        <title>MT1 and MT2 Draft Genomes of Novel Species.</title>
        <authorList>
            <person name="Venkateswaran K."/>
        </authorList>
    </citation>
    <scope>NUCLEOTIDE SEQUENCE</scope>
    <source>
        <strain evidence="4">F6_3S_P_2</strain>
    </source>
</reference>
<evidence type="ECO:0000313" key="4">
    <source>
        <dbReference type="EMBL" id="MDN4606358.1"/>
    </source>
</evidence>
<keyword evidence="1" id="KW-0808">Transferase</keyword>
<keyword evidence="2" id="KW-0012">Acyltransferase</keyword>
<dbReference type="InterPro" id="IPR016181">
    <property type="entry name" value="Acyl_CoA_acyltransferase"/>
</dbReference>
<accession>A0ABT8JNH3</accession>
<dbReference type="InterPro" id="IPR050680">
    <property type="entry name" value="YpeA/RimI_acetyltransf"/>
</dbReference>
<dbReference type="Pfam" id="PF13508">
    <property type="entry name" value="Acetyltransf_7"/>
    <property type="match status" value="1"/>
</dbReference>
<dbReference type="SUPFAM" id="SSF55729">
    <property type="entry name" value="Acyl-CoA N-acyltransferases (Nat)"/>
    <property type="match status" value="1"/>
</dbReference>
<keyword evidence="5" id="KW-1185">Reference proteome</keyword>
<protein>
    <submittedName>
        <fullName evidence="4">GNAT family N-acetyltransferase</fullName>
    </submittedName>
</protein>
<dbReference type="RefSeq" id="WP_301241914.1">
    <property type="nucleotide sequence ID" value="NZ_JAROCC010000002.1"/>
</dbReference>
<dbReference type="Gene3D" id="3.40.630.30">
    <property type="match status" value="1"/>
</dbReference>
<dbReference type="EMBL" id="JAROCC010000002">
    <property type="protein sequence ID" value="MDN4606358.1"/>
    <property type="molecule type" value="Genomic_DNA"/>
</dbReference>
<organism evidence="4 5">
    <name type="scientific">Sporosarcina highlanderae</name>
    <dbReference type="NCBI Taxonomy" id="3035916"/>
    <lineage>
        <taxon>Bacteria</taxon>
        <taxon>Bacillati</taxon>
        <taxon>Bacillota</taxon>
        <taxon>Bacilli</taxon>
        <taxon>Bacillales</taxon>
        <taxon>Caryophanaceae</taxon>
        <taxon>Sporosarcina</taxon>
    </lineage>
</organism>
<dbReference type="CDD" id="cd04301">
    <property type="entry name" value="NAT_SF"/>
    <property type="match status" value="1"/>
</dbReference>
<dbReference type="InterPro" id="IPR000182">
    <property type="entry name" value="GNAT_dom"/>
</dbReference>
<evidence type="ECO:0000256" key="1">
    <source>
        <dbReference type="ARBA" id="ARBA00022679"/>
    </source>
</evidence>
<proteinExistence type="predicted"/>
<dbReference type="PANTHER" id="PTHR43420">
    <property type="entry name" value="ACETYLTRANSFERASE"/>
    <property type="match status" value="1"/>
</dbReference>
<evidence type="ECO:0000259" key="3">
    <source>
        <dbReference type="PROSITE" id="PS51186"/>
    </source>
</evidence>
<dbReference type="PANTHER" id="PTHR43420:SF43">
    <property type="entry name" value="SPERMINE_SPERMIDINE ACETYLTRANSFERASE"/>
    <property type="match status" value="1"/>
</dbReference>
<name>A0ABT8JNH3_9BACL</name>
<dbReference type="Proteomes" id="UP001175097">
    <property type="component" value="Unassembled WGS sequence"/>
</dbReference>
<feature type="domain" description="N-acetyltransferase" evidence="3">
    <location>
        <begin position="1"/>
        <end position="157"/>
    </location>
</feature>
<dbReference type="PROSITE" id="PS51186">
    <property type="entry name" value="GNAT"/>
    <property type="match status" value="1"/>
</dbReference>
<sequence length="166" mass="19211">MIRSMTVKDIRYIQHIAHVTWNDTYAGIIPEDIQTAFINRSYSDAMMMKRMEKTHMLVAECEKGTPIGFLNFTKKDEDGDSELTAMYILPTYQHSGYGKKLIDHTICLLEGAKQLFVYVDSRNTAGRAFYEKQGFQLLDVFEETFEGHPVETAQYVYYIHKPALAY</sequence>
<evidence type="ECO:0000313" key="5">
    <source>
        <dbReference type="Proteomes" id="UP001175097"/>
    </source>
</evidence>
<comment type="caution">
    <text evidence="4">The sequence shown here is derived from an EMBL/GenBank/DDBJ whole genome shotgun (WGS) entry which is preliminary data.</text>
</comment>